<organism evidence="2 3">
    <name type="scientific">Lacinutrix venerupis</name>
    <dbReference type="NCBI Taxonomy" id="1486034"/>
    <lineage>
        <taxon>Bacteria</taxon>
        <taxon>Pseudomonadati</taxon>
        <taxon>Bacteroidota</taxon>
        <taxon>Flavobacteriia</taxon>
        <taxon>Flavobacteriales</taxon>
        <taxon>Flavobacteriaceae</taxon>
        <taxon>Lacinutrix</taxon>
    </lineage>
</organism>
<evidence type="ECO:0000313" key="3">
    <source>
        <dbReference type="Proteomes" id="UP000187506"/>
    </source>
</evidence>
<keyword evidence="1" id="KW-0472">Membrane</keyword>
<dbReference type="Proteomes" id="UP000187506">
    <property type="component" value="Chromosome"/>
</dbReference>
<evidence type="ECO:0000256" key="1">
    <source>
        <dbReference type="SAM" id="Phobius"/>
    </source>
</evidence>
<reference evidence="2 3" key="1">
    <citation type="submission" date="2017-01" db="EMBL/GenBank/DDBJ databases">
        <title>Complete genome of Lacinutrix venerupis DOK2-8 isolated from seawater in Dokdo.</title>
        <authorList>
            <person name="Chi W.-J."/>
            <person name="Kim J.H."/>
        </authorList>
    </citation>
    <scope>NUCLEOTIDE SEQUENCE [LARGE SCALE GENOMIC DNA]</scope>
    <source>
        <strain evidence="2 3">DOK2-8</strain>
    </source>
</reference>
<evidence type="ECO:0008006" key="4">
    <source>
        <dbReference type="Google" id="ProtNLM"/>
    </source>
</evidence>
<dbReference type="KEGG" id="lvn:BWR22_08475"/>
<keyword evidence="1" id="KW-0812">Transmembrane</keyword>
<dbReference type="AlphaFoldDB" id="A0AAC9LKX5"/>
<protein>
    <recommendedName>
        <fullName evidence="4">DUF4258 domain-containing protein</fullName>
    </recommendedName>
</protein>
<dbReference type="EMBL" id="CP019352">
    <property type="protein sequence ID" value="APY00349.1"/>
    <property type="molecule type" value="Genomic_DNA"/>
</dbReference>
<feature type="transmembrane region" description="Helical" evidence="1">
    <location>
        <begin position="7"/>
        <end position="25"/>
    </location>
</feature>
<accession>A0AAC9LKX5</accession>
<dbReference type="RefSeq" id="WP_076733255.1">
    <property type="nucleotide sequence ID" value="NZ_CP019352.1"/>
</dbReference>
<name>A0AAC9LKX5_9FLAO</name>
<proteinExistence type="predicted"/>
<sequence>MSLLKRFGYYFGGFAIGLVILAFFLNGKKASCDYGPDARVLKNIRSKTLAYSNNAEMFMSSKNIDTTKINYILYKGDVNFSDSDTRKKPCGIYLVEGKIEENKTRLTVENCETIATINNIEYID</sequence>
<keyword evidence="3" id="KW-1185">Reference proteome</keyword>
<gene>
    <name evidence="2" type="ORF">BWR22_08475</name>
</gene>
<keyword evidence="1" id="KW-1133">Transmembrane helix</keyword>
<evidence type="ECO:0000313" key="2">
    <source>
        <dbReference type="EMBL" id="APY00349.1"/>
    </source>
</evidence>